<dbReference type="SMART" id="SM00116">
    <property type="entry name" value="CBS"/>
    <property type="match status" value="2"/>
</dbReference>
<dbReference type="SMART" id="SM01091">
    <property type="entry name" value="CorC_HlyC"/>
    <property type="match status" value="1"/>
</dbReference>
<proteinExistence type="inferred from homology"/>
<dbReference type="Pfam" id="PF00571">
    <property type="entry name" value="CBS"/>
    <property type="match status" value="2"/>
</dbReference>
<evidence type="ECO:0000256" key="8">
    <source>
        <dbReference type="ARBA" id="ARBA00023136"/>
    </source>
</evidence>
<evidence type="ECO:0000256" key="6">
    <source>
        <dbReference type="ARBA" id="ARBA00022989"/>
    </source>
</evidence>
<dbReference type="InterPro" id="IPR036318">
    <property type="entry name" value="FAD-bd_PCMH-like_sf"/>
</dbReference>
<sequence>MESPSFPTVLLNLFVVFLLVFLNGFFVAAEFAIVKVRQSRILQLVNEGNRRARFAQHVTNRLDAYLSACQLGITLSSLGLGWVGEPAIARMIEPALKPLGVPPMAVHSIAFVVAFSFITFLHIVLGELAPKSIAIRKAEPVTLWLSPPLMLFYKVMYPVIWFLNGTANWFLRRIGIEPVDELQQAHTEEEIRILVKQSHQRGLIDQTERVLVDNVFEFSERVAREVMVPRTKMVVLYLEDSFEENLSIARETRHTRYPVAEEDKDNIIGFVHVSDLYAEALKPGKDKSLKPLIRPILTVPESMELSQVLRLMQKKRVHMAIVVDEYGGTAGLLTLEDILEEIVGEIQDEFDDERPLWEKKGDVYSVDGRVLIETVNELLQLDIENEEVDSIGGWVYARLEGAPEVGKTVVYDNVLFEVAEMDRLRISRLNIRRLPPETASAAADDATVEATVEQR</sequence>
<evidence type="ECO:0000313" key="14">
    <source>
        <dbReference type="EMBL" id="GGK05739.1"/>
    </source>
</evidence>
<dbReference type="PROSITE" id="PS51371">
    <property type="entry name" value="CBS"/>
    <property type="match status" value="2"/>
</dbReference>
<evidence type="ECO:0000256" key="10">
    <source>
        <dbReference type="PROSITE-ProRule" id="PRU01193"/>
    </source>
</evidence>
<evidence type="ECO:0000256" key="2">
    <source>
        <dbReference type="ARBA" id="ARBA00006337"/>
    </source>
</evidence>
<evidence type="ECO:0000256" key="4">
    <source>
        <dbReference type="ARBA" id="ARBA00022692"/>
    </source>
</evidence>
<comment type="caution">
    <text evidence="14">The sequence shown here is derived from an EMBL/GenBank/DDBJ whole genome shotgun (WGS) entry which is preliminary data.</text>
</comment>
<dbReference type="Gene3D" id="3.30.465.10">
    <property type="match status" value="1"/>
</dbReference>
<dbReference type="InterPro" id="IPR005170">
    <property type="entry name" value="Transptr-assoc_dom"/>
</dbReference>
<dbReference type="InterPro" id="IPR016169">
    <property type="entry name" value="FAD-bd_PCMH_sub2"/>
</dbReference>
<evidence type="ECO:0000256" key="5">
    <source>
        <dbReference type="ARBA" id="ARBA00022737"/>
    </source>
</evidence>
<dbReference type="InterPro" id="IPR051676">
    <property type="entry name" value="UPF0053_domain"/>
</dbReference>
<protein>
    <submittedName>
        <fullName evidence="14">Membrane protein</fullName>
    </submittedName>
</protein>
<dbReference type="Gene3D" id="3.10.580.10">
    <property type="entry name" value="CBS-domain"/>
    <property type="match status" value="1"/>
</dbReference>
<dbReference type="EMBL" id="BMOF01000048">
    <property type="protein sequence ID" value="GGK05739.1"/>
    <property type="molecule type" value="Genomic_DNA"/>
</dbReference>
<dbReference type="Pfam" id="PF03471">
    <property type="entry name" value="CorC_HlyC"/>
    <property type="match status" value="1"/>
</dbReference>
<dbReference type="InterPro" id="IPR000644">
    <property type="entry name" value="CBS_dom"/>
</dbReference>
<dbReference type="GO" id="GO:0005886">
    <property type="term" value="C:plasma membrane"/>
    <property type="evidence" value="ECO:0007669"/>
    <property type="project" value="UniProtKB-SubCell"/>
</dbReference>
<dbReference type="InterPro" id="IPR046342">
    <property type="entry name" value="CBS_dom_sf"/>
</dbReference>
<dbReference type="Pfam" id="PF01595">
    <property type="entry name" value="CNNM"/>
    <property type="match status" value="1"/>
</dbReference>
<dbReference type="FunFam" id="3.10.580.10:FF:000002">
    <property type="entry name" value="Magnesium/cobalt efflux protein CorC"/>
    <property type="match status" value="1"/>
</dbReference>
<dbReference type="PROSITE" id="PS51846">
    <property type="entry name" value="CNNM"/>
    <property type="match status" value="1"/>
</dbReference>
<comment type="similarity">
    <text evidence="2">Belongs to the UPF0053 family.</text>
</comment>
<reference evidence="14" key="2">
    <citation type="submission" date="2020-09" db="EMBL/GenBank/DDBJ databases">
        <authorList>
            <person name="Sun Q."/>
            <person name="Ohkuma M."/>
        </authorList>
    </citation>
    <scope>NUCLEOTIDE SEQUENCE</scope>
    <source>
        <strain evidence="14">JCM 14719</strain>
    </source>
</reference>
<keyword evidence="3" id="KW-1003">Cell membrane</keyword>
<keyword evidence="5" id="KW-0677">Repeat</keyword>
<gene>
    <name evidence="14" type="ORF">GCM10007043_19710</name>
</gene>
<evidence type="ECO:0000256" key="1">
    <source>
        <dbReference type="ARBA" id="ARBA00004651"/>
    </source>
</evidence>
<keyword evidence="4 10" id="KW-0812">Transmembrane</keyword>
<dbReference type="GO" id="GO:0050660">
    <property type="term" value="F:flavin adenine dinucleotide binding"/>
    <property type="evidence" value="ECO:0007669"/>
    <property type="project" value="InterPro"/>
</dbReference>
<reference evidence="14" key="1">
    <citation type="journal article" date="2014" name="Int. J. Syst. Evol. Microbiol.">
        <title>Complete genome sequence of Corynebacterium casei LMG S-19264T (=DSM 44701T), isolated from a smear-ripened cheese.</title>
        <authorList>
            <consortium name="US DOE Joint Genome Institute (JGI-PGF)"/>
            <person name="Walter F."/>
            <person name="Albersmeier A."/>
            <person name="Kalinowski J."/>
            <person name="Ruckert C."/>
        </authorList>
    </citation>
    <scope>NUCLEOTIDE SEQUENCE</scope>
    <source>
        <strain evidence="14">JCM 14719</strain>
    </source>
</reference>
<dbReference type="SUPFAM" id="SSF56176">
    <property type="entry name" value="FAD-binding/transporter-associated domain-like"/>
    <property type="match status" value="1"/>
</dbReference>
<accession>A0A8J3FDU5</accession>
<feature type="transmembrane region" description="Helical" evidence="11">
    <location>
        <begin position="104"/>
        <end position="129"/>
    </location>
</feature>
<evidence type="ECO:0000259" key="13">
    <source>
        <dbReference type="PROSITE" id="PS51846"/>
    </source>
</evidence>
<evidence type="ECO:0000259" key="12">
    <source>
        <dbReference type="PROSITE" id="PS51371"/>
    </source>
</evidence>
<keyword evidence="6 10" id="KW-1133">Transmembrane helix</keyword>
<feature type="domain" description="CBS" evidence="12">
    <location>
        <begin position="227"/>
        <end position="287"/>
    </location>
</feature>
<name>A0A8J3FDU5_9BACI</name>
<evidence type="ECO:0000256" key="3">
    <source>
        <dbReference type="ARBA" id="ARBA00022475"/>
    </source>
</evidence>
<comment type="subcellular location">
    <subcellularLocation>
        <location evidence="1">Cell membrane</location>
        <topology evidence="1">Multi-pass membrane protein</topology>
    </subcellularLocation>
</comment>
<dbReference type="CDD" id="cd04590">
    <property type="entry name" value="CBS_pair_CorC_HlyC_assoc"/>
    <property type="match status" value="1"/>
</dbReference>
<evidence type="ECO:0000256" key="11">
    <source>
        <dbReference type="SAM" id="Phobius"/>
    </source>
</evidence>
<feature type="domain" description="CBS" evidence="12">
    <location>
        <begin position="292"/>
        <end position="349"/>
    </location>
</feature>
<evidence type="ECO:0000256" key="7">
    <source>
        <dbReference type="ARBA" id="ARBA00023122"/>
    </source>
</evidence>
<dbReference type="Proteomes" id="UP000637720">
    <property type="component" value="Unassembled WGS sequence"/>
</dbReference>
<dbReference type="PANTHER" id="PTHR43099:SF2">
    <property type="entry name" value="UPF0053 PROTEIN YRKA"/>
    <property type="match status" value="1"/>
</dbReference>
<keyword evidence="7 9" id="KW-0129">CBS domain</keyword>
<keyword evidence="8 10" id="KW-0472">Membrane</keyword>
<keyword evidence="15" id="KW-1185">Reference proteome</keyword>
<evidence type="ECO:0000256" key="9">
    <source>
        <dbReference type="PROSITE-ProRule" id="PRU00703"/>
    </source>
</evidence>
<dbReference type="SUPFAM" id="SSF54631">
    <property type="entry name" value="CBS-domain pair"/>
    <property type="match status" value="1"/>
</dbReference>
<dbReference type="InterPro" id="IPR002550">
    <property type="entry name" value="CNNM"/>
</dbReference>
<feature type="transmembrane region" description="Helical" evidence="11">
    <location>
        <begin position="141"/>
        <end position="163"/>
    </location>
</feature>
<evidence type="ECO:0000313" key="15">
    <source>
        <dbReference type="Proteomes" id="UP000637720"/>
    </source>
</evidence>
<feature type="domain" description="CNNM transmembrane" evidence="13">
    <location>
        <begin position="5"/>
        <end position="208"/>
    </location>
</feature>
<dbReference type="InterPro" id="IPR044751">
    <property type="entry name" value="Ion_transp-like_CBS"/>
</dbReference>
<dbReference type="PANTHER" id="PTHR43099">
    <property type="entry name" value="UPF0053 PROTEIN YRKA"/>
    <property type="match status" value="1"/>
</dbReference>
<organism evidence="14 15">
    <name type="scientific">Calditerricola satsumensis</name>
    <dbReference type="NCBI Taxonomy" id="373054"/>
    <lineage>
        <taxon>Bacteria</taxon>
        <taxon>Bacillati</taxon>
        <taxon>Bacillota</taxon>
        <taxon>Bacilli</taxon>
        <taxon>Bacillales</taxon>
        <taxon>Bacillaceae</taxon>
        <taxon>Calditerricola</taxon>
    </lineage>
</organism>
<dbReference type="AlphaFoldDB" id="A0A8J3FDU5"/>
<dbReference type="RefSeq" id="WP_054670990.1">
    <property type="nucleotide sequence ID" value="NZ_BMOF01000048.1"/>
</dbReference>
<feature type="transmembrane region" description="Helical" evidence="11">
    <location>
        <begin position="12"/>
        <end position="34"/>
    </location>
</feature>
<feature type="transmembrane region" description="Helical" evidence="11">
    <location>
        <begin position="64"/>
        <end position="84"/>
    </location>
</feature>